<proteinExistence type="predicted"/>
<gene>
    <name evidence="2" type="ORF">LCGC14_0501920</name>
</gene>
<feature type="coiled-coil region" evidence="1">
    <location>
        <begin position="63"/>
        <end position="90"/>
    </location>
</feature>
<accession>A0A0F9VC90</accession>
<sequence>MEEREAKVKGRQEAFQEFTEGYEKTVCEIEERLKSARILSEQTKDNLKHEALKERERMLAEISTEYRSQVEKAQEKLEKQTTSLRRELSAEAMLLAERIEQKLLE</sequence>
<dbReference type="AlphaFoldDB" id="A0A0F9VC90"/>
<keyword evidence="1" id="KW-0175">Coiled coil</keyword>
<organism evidence="2">
    <name type="scientific">marine sediment metagenome</name>
    <dbReference type="NCBI Taxonomy" id="412755"/>
    <lineage>
        <taxon>unclassified sequences</taxon>
        <taxon>metagenomes</taxon>
        <taxon>ecological metagenomes</taxon>
    </lineage>
</organism>
<reference evidence="2" key="1">
    <citation type="journal article" date="2015" name="Nature">
        <title>Complex archaea that bridge the gap between prokaryotes and eukaryotes.</title>
        <authorList>
            <person name="Spang A."/>
            <person name="Saw J.H."/>
            <person name="Jorgensen S.L."/>
            <person name="Zaremba-Niedzwiedzka K."/>
            <person name="Martijn J."/>
            <person name="Lind A.E."/>
            <person name="van Eijk R."/>
            <person name="Schleper C."/>
            <person name="Guy L."/>
            <person name="Ettema T.J."/>
        </authorList>
    </citation>
    <scope>NUCLEOTIDE SEQUENCE</scope>
</reference>
<evidence type="ECO:0000313" key="2">
    <source>
        <dbReference type="EMBL" id="KKN63418.1"/>
    </source>
</evidence>
<name>A0A0F9VC90_9ZZZZ</name>
<evidence type="ECO:0000256" key="1">
    <source>
        <dbReference type="SAM" id="Coils"/>
    </source>
</evidence>
<comment type="caution">
    <text evidence="2">The sequence shown here is derived from an EMBL/GenBank/DDBJ whole genome shotgun (WGS) entry which is preliminary data.</text>
</comment>
<protein>
    <submittedName>
        <fullName evidence="2">Uncharacterized protein</fullName>
    </submittedName>
</protein>
<dbReference type="EMBL" id="LAZR01000590">
    <property type="protein sequence ID" value="KKN63418.1"/>
    <property type="molecule type" value="Genomic_DNA"/>
</dbReference>